<dbReference type="PANTHER" id="PTHR23020:SF41">
    <property type="entry name" value="AMINOGLYCOSIDE PHOSPHOTRANSFERASE DOMAIN-CONTAINING PROTEIN"/>
    <property type="match status" value="1"/>
</dbReference>
<dbReference type="AlphaFoldDB" id="A0A7W0IDA2"/>
<dbReference type="Proteomes" id="UP000545761">
    <property type="component" value="Unassembled WGS sequence"/>
</dbReference>
<proteinExistence type="predicted"/>
<dbReference type="InterPro" id="IPR052961">
    <property type="entry name" value="Oxido-Kinase-like_Enzymes"/>
</dbReference>
<dbReference type="InterPro" id="IPR015897">
    <property type="entry name" value="CHK_kinase-like"/>
</dbReference>
<reference evidence="2 3" key="1">
    <citation type="submission" date="2020-07" db="EMBL/GenBank/DDBJ databases">
        <title>Streptomyces isolated from Indian soil.</title>
        <authorList>
            <person name="Mandal S."/>
            <person name="Maiti P.K."/>
        </authorList>
    </citation>
    <scope>NUCLEOTIDE SEQUENCE [LARGE SCALE GENOMIC DNA]</scope>
    <source>
        <strain evidence="2 3">PSKA28</strain>
    </source>
</reference>
<dbReference type="Gene3D" id="3.90.1200.10">
    <property type="match status" value="1"/>
</dbReference>
<dbReference type="InterPro" id="IPR011009">
    <property type="entry name" value="Kinase-like_dom_sf"/>
</dbReference>
<dbReference type="SMART" id="SM00587">
    <property type="entry name" value="CHK"/>
    <property type="match status" value="1"/>
</dbReference>
<dbReference type="PANTHER" id="PTHR23020">
    <property type="entry name" value="UNCHARACTERIZED NUCLEAR HORMONE RECEPTOR-RELATED"/>
    <property type="match status" value="1"/>
</dbReference>
<dbReference type="SUPFAM" id="SSF56112">
    <property type="entry name" value="Protein kinase-like (PK-like)"/>
    <property type="match status" value="1"/>
</dbReference>
<dbReference type="GO" id="GO:0016740">
    <property type="term" value="F:transferase activity"/>
    <property type="evidence" value="ECO:0007669"/>
    <property type="project" value="UniProtKB-KW"/>
</dbReference>
<dbReference type="InterPro" id="IPR002575">
    <property type="entry name" value="Aminoglycoside_PTrfase"/>
</dbReference>
<evidence type="ECO:0000313" key="2">
    <source>
        <dbReference type="EMBL" id="MBA2951077.1"/>
    </source>
</evidence>
<gene>
    <name evidence="2" type="ORF">H1D24_36355</name>
</gene>
<accession>A0A7W0IDA2</accession>
<keyword evidence="2" id="KW-0808">Transferase</keyword>
<dbReference type="RefSeq" id="WP_181661996.1">
    <property type="nucleotide sequence ID" value="NZ_JACEHE010000038.1"/>
</dbReference>
<evidence type="ECO:0000259" key="1">
    <source>
        <dbReference type="SMART" id="SM00587"/>
    </source>
</evidence>
<organism evidence="2 3">
    <name type="scientific">Streptomyces himalayensis subsp. himalayensis</name>
    <dbReference type="NCBI Taxonomy" id="2756131"/>
    <lineage>
        <taxon>Bacteria</taxon>
        <taxon>Bacillati</taxon>
        <taxon>Actinomycetota</taxon>
        <taxon>Actinomycetes</taxon>
        <taxon>Kitasatosporales</taxon>
        <taxon>Streptomycetaceae</taxon>
        <taxon>Streptomyces</taxon>
        <taxon>Streptomyces himalayensis</taxon>
    </lineage>
</organism>
<protein>
    <submittedName>
        <fullName evidence="2">Phosphotransferase</fullName>
    </submittedName>
</protein>
<sequence>MSFPGGPAPHDEAVVLSPEWLTAVLAERHPGAAVARVEVTDRLETVATKLRFRVEYADEAADAPSALCAKGYLNPVSRRRTTPAEADFYRLLSANLPVRTPPCVHAAVDDETGHPLVMMHDLTAAGARFGDPLVGFRTEQAAGTLDQLAALHAATWGGMKADLANAFPPRIPSLARHMGAEQLQLQLDDGRAPGVPSNLRRADRLLAAMAALARLDGAHPRCLVHGDLHTGNVYETADGDPGLIDWQVVQHGVWALDVAYHVAAVLDPDERAHSERELLDHYLDRLAAHGGTPPTRDEAWWAYRAHLPYGFFLWAITRAVDRPIIEHLTDRLGRAVAWHDSFALLGV</sequence>
<dbReference type="Pfam" id="PF01636">
    <property type="entry name" value="APH"/>
    <property type="match status" value="1"/>
</dbReference>
<name>A0A7W0IDA2_9ACTN</name>
<comment type="caution">
    <text evidence="2">The sequence shown here is derived from an EMBL/GenBank/DDBJ whole genome shotgun (WGS) entry which is preliminary data.</text>
</comment>
<feature type="domain" description="CHK kinase-like" evidence="1">
    <location>
        <begin position="117"/>
        <end position="292"/>
    </location>
</feature>
<dbReference type="EMBL" id="JACEHE010000038">
    <property type="protein sequence ID" value="MBA2951077.1"/>
    <property type="molecule type" value="Genomic_DNA"/>
</dbReference>
<evidence type="ECO:0000313" key="3">
    <source>
        <dbReference type="Proteomes" id="UP000545761"/>
    </source>
</evidence>